<dbReference type="PANTHER" id="PTHR13832">
    <property type="entry name" value="PROTEIN PHOSPHATASE 2C"/>
    <property type="match status" value="1"/>
</dbReference>
<dbReference type="SUPFAM" id="SSF81606">
    <property type="entry name" value="PP2C-like"/>
    <property type="match status" value="1"/>
</dbReference>
<sequence length="273" mass="29835">MALKGKVSTALLSDTGRMRQNNEDAVGEDPDIGLLVLADGMGGYNAGEIASGISVTTVLDVARRRWPTLKHGEIDGASGYSVESLMLKAAVEDAHRTIYAVAQSQPQCAGMGTTIVACLLHDDRVSVAYVGDSRLYRFRKGRLEQITRDHSLIEELVARGHYNREDASKLVRKNIVTRALGVEPEVLVDVIEETVEPGDILLLCSDGLTDMVSDDAIGLTLSRHADNLDRLARELVGLANENGGKDNISVALARVNASFARGRRWYERLMEWF</sequence>
<dbReference type="SMART" id="SM00332">
    <property type="entry name" value="PP2Cc"/>
    <property type="match status" value="1"/>
</dbReference>
<dbReference type="CDD" id="cd00143">
    <property type="entry name" value="PP2Cc"/>
    <property type="match status" value="1"/>
</dbReference>
<dbReference type="OrthoDB" id="9801841at2"/>
<keyword evidence="3" id="KW-1185">Reference proteome</keyword>
<organism evidence="2 3">
    <name type="scientific">Fontimonas thermophila</name>
    <dbReference type="NCBI Taxonomy" id="1076937"/>
    <lineage>
        <taxon>Bacteria</taxon>
        <taxon>Pseudomonadati</taxon>
        <taxon>Pseudomonadota</taxon>
        <taxon>Gammaproteobacteria</taxon>
        <taxon>Nevskiales</taxon>
        <taxon>Nevskiaceae</taxon>
        <taxon>Fontimonas</taxon>
    </lineage>
</organism>
<dbReference type="Proteomes" id="UP000199771">
    <property type="component" value="Unassembled WGS sequence"/>
</dbReference>
<evidence type="ECO:0000313" key="2">
    <source>
        <dbReference type="EMBL" id="SFF31784.1"/>
    </source>
</evidence>
<dbReference type="GO" id="GO:0004722">
    <property type="term" value="F:protein serine/threonine phosphatase activity"/>
    <property type="evidence" value="ECO:0007669"/>
    <property type="project" value="InterPro"/>
</dbReference>
<gene>
    <name evidence="2" type="ORF">SAMN04488120_102126</name>
</gene>
<protein>
    <submittedName>
        <fullName evidence="2">Protein phosphatase</fullName>
    </submittedName>
</protein>
<dbReference type="NCBIfam" id="NF033484">
    <property type="entry name" value="Stp1_PP2C_phos"/>
    <property type="match status" value="1"/>
</dbReference>
<dbReference type="InterPro" id="IPR001932">
    <property type="entry name" value="PPM-type_phosphatase-like_dom"/>
</dbReference>
<evidence type="ECO:0000259" key="1">
    <source>
        <dbReference type="PROSITE" id="PS51746"/>
    </source>
</evidence>
<dbReference type="PANTHER" id="PTHR13832:SF827">
    <property type="entry name" value="PROTEIN PHOSPHATASE 1L"/>
    <property type="match status" value="1"/>
</dbReference>
<dbReference type="STRING" id="1076937.SAMN04488120_102126"/>
<dbReference type="Pfam" id="PF13672">
    <property type="entry name" value="PP2C_2"/>
    <property type="match status" value="1"/>
</dbReference>
<feature type="domain" description="PPM-type phosphatase" evidence="1">
    <location>
        <begin position="8"/>
        <end position="255"/>
    </location>
</feature>
<accession>A0A1I2HNR4</accession>
<dbReference type="Gene3D" id="3.60.40.10">
    <property type="entry name" value="PPM-type phosphatase domain"/>
    <property type="match status" value="1"/>
</dbReference>
<name>A0A1I2HNR4_9GAMM</name>
<dbReference type="EMBL" id="FOOC01000002">
    <property type="protein sequence ID" value="SFF31784.1"/>
    <property type="molecule type" value="Genomic_DNA"/>
</dbReference>
<dbReference type="InterPro" id="IPR036457">
    <property type="entry name" value="PPM-type-like_dom_sf"/>
</dbReference>
<dbReference type="AlphaFoldDB" id="A0A1I2HNR4"/>
<dbReference type="SMART" id="SM00331">
    <property type="entry name" value="PP2C_SIG"/>
    <property type="match status" value="1"/>
</dbReference>
<dbReference type="PROSITE" id="PS51746">
    <property type="entry name" value="PPM_2"/>
    <property type="match status" value="1"/>
</dbReference>
<evidence type="ECO:0000313" key="3">
    <source>
        <dbReference type="Proteomes" id="UP000199771"/>
    </source>
</evidence>
<dbReference type="InterPro" id="IPR015655">
    <property type="entry name" value="PP2C"/>
</dbReference>
<proteinExistence type="predicted"/>
<reference evidence="2 3" key="1">
    <citation type="submission" date="2016-10" db="EMBL/GenBank/DDBJ databases">
        <authorList>
            <person name="de Groot N.N."/>
        </authorList>
    </citation>
    <scope>NUCLEOTIDE SEQUENCE [LARGE SCALE GENOMIC DNA]</scope>
    <source>
        <strain evidence="2 3">DSM 23609</strain>
    </source>
</reference>
<dbReference type="RefSeq" id="WP_091531163.1">
    <property type="nucleotide sequence ID" value="NZ_FOOC01000002.1"/>
</dbReference>